<dbReference type="HOGENOM" id="CLU_032828_1_2_1"/>
<dbReference type="PANTHER" id="PTHR22911">
    <property type="entry name" value="ACYL-MALONYL CONDENSING ENZYME-RELATED"/>
    <property type="match status" value="1"/>
</dbReference>
<sequence length="284" mass="31003">MSDRWYKRVPYPILGPPGTRGWLNFRGVVGFFGLFGGYYSVQYISLSDATVIGFLTPFATAFLGRIILKEAFSRKEAYAAIASFIGVILIARPSFLFDSGIVHGVGGSSQNHIEQSEKMRLVAVCVGLLGVVGASLAMVSMRRLKDSIHVMHSVIFFTSWCLIISTFSCVLSNVIPGIPEASKVVWLWPDFEQLMGIIAIGILGFIGQVLLTMGFQKEAAGRGTLALYISIVFSLISERIFFHHQPGTLSFFGIAIILSSAIYVAVSDLPSVHCRFLTGSLRSC</sequence>
<gene>
    <name evidence="7" type="ORF">M407DRAFT_78449</name>
</gene>
<evidence type="ECO:0000256" key="2">
    <source>
        <dbReference type="ARBA" id="ARBA00022692"/>
    </source>
</evidence>
<reference evidence="7 8" key="1">
    <citation type="submission" date="2014-04" db="EMBL/GenBank/DDBJ databases">
        <authorList>
            <consortium name="DOE Joint Genome Institute"/>
            <person name="Kuo A."/>
            <person name="Girlanda M."/>
            <person name="Perotto S."/>
            <person name="Kohler A."/>
            <person name="Nagy L.G."/>
            <person name="Floudas D."/>
            <person name="Copeland A."/>
            <person name="Barry K.W."/>
            <person name="Cichocki N."/>
            <person name="Veneault-Fourrey C."/>
            <person name="LaButti K."/>
            <person name="Lindquist E.A."/>
            <person name="Lipzen A."/>
            <person name="Lundell T."/>
            <person name="Morin E."/>
            <person name="Murat C."/>
            <person name="Sun H."/>
            <person name="Tunlid A."/>
            <person name="Henrissat B."/>
            <person name="Grigoriev I.V."/>
            <person name="Hibbett D.S."/>
            <person name="Martin F."/>
            <person name="Nordberg H.P."/>
            <person name="Cantor M.N."/>
            <person name="Hua S.X."/>
        </authorList>
    </citation>
    <scope>NUCLEOTIDE SEQUENCE [LARGE SCALE GENOMIC DNA]</scope>
    <source>
        <strain evidence="7 8">MUT 4182</strain>
    </source>
</reference>
<keyword evidence="3 5" id="KW-1133">Transmembrane helix</keyword>
<feature type="transmembrane region" description="Helical" evidence="5">
    <location>
        <begin position="248"/>
        <end position="266"/>
    </location>
</feature>
<dbReference type="EMBL" id="KN823092">
    <property type="protein sequence ID" value="KIO23133.1"/>
    <property type="molecule type" value="Genomic_DNA"/>
</dbReference>
<feature type="transmembrane region" description="Helical" evidence="5">
    <location>
        <begin position="225"/>
        <end position="242"/>
    </location>
</feature>
<keyword evidence="2 5" id="KW-0812">Transmembrane</keyword>
<dbReference type="Proteomes" id="UP000054248">
    <property type="component" value="Unassembled WGS sequence"/>
</dbReference>
<organism evidence="7 8">
    <name type="scientific">Tulasnella calospora MUT 4182</name>
    <dbReference type="NCBI Taxonomy" id="1051891"/>
    <lineage>
        <taxon>Eukaryota</taxon>
        <taxon>Fungi</taxon>
        <taxon>Dikarya</taxon>
        <taxon>Basidiomycota</taxon>
        <taxon>Agaricomycotina</taxon>
        <taxon>Agaricomycetes</taxon>
        <taxon>Cantharellales</taxon>
        <taxon>Tulasnellaceae</taxon>
        <taxon>Tulasnella</taxon>
    </lineage>
</organism>
<dbReference type="InterPro" id="IPR037185">
    <property type="entry name" value="EmrE-like"/>
</dbReference>
<feature type="transmembrane region" description="Helical" evidence="5">
    <location>
        <begin position="80"/>
        <end position="101"/>
    </location>
</feature>
<reference evidence="8" key="2">
    <citation type="submission" date="2015-01" db="EMBL/GenBank/DDBJ databases">
        <title>Evolutionary Origins and Diversification of the Mycorrhizal Mutualists.</title>
        <authorList>
            <consortium name="DOE Joint Genome Institute"/>
            <consortium name="Mycorrhizal Genomics Consortium"/>
            <person name="Kohler A."/>
            <person name="Kuo A."/>
            <person name="Nagy L.G."/>
            <person name="Floudas D."/>
            <person name="Copeland A."/>
            <person name="Barry K.W."/>
            <person name="Cichocki N."/>
            <person name="Veneault-Fourrey C."/>
            <person name="LaButti K."/>
            <person name="Lindquist E.A."/>
            <person name="Lipzen A."/>
            <person name="Lundell T."/>
            <person name="Morin E."/>
            <person name="Murat C."/>
            <person name="Riley R."/>
            <person name="Ohm R."/>
            <person name="Sun H."/>
            <person name="Tunlid A."/>
            <person name="Henrissat B."/>
            <person name="Grigoriev I.V."/>
            <person name="Hibbett D.S."/>
            <person name="Martin F."/>
        </authorList>
    </citation>
    <scope>NUCLEOTIDE SEQUENCE [LARGE SCALE GENOMIC DNA]</scope>
    <source>
        <strain evidence="8">MUT 4182</strain>
    </source>
</reference>
<dbReference type="SUPFAM" id="SSF103481">
    <property type="entry name" value="Multidrug resistance efflux transporter EmrE"/>
    <property type="match status" value="2"/>
</dbReference>
<evidence type="ECO:0000256" key="1">
    <source>
        <dbReference type="ARBA" id="ARBA00004141"/>
    </source>
</evidence>
<evidence type="ECO:0000256" key="3">
    <source>
        <dbReference type="ARBA" id="ARBA00022989"/>
    </source>
</evidence>
<accession>A0A0C3KP13</accession>
<feature type="transmembrane region" description="Helical" evidence="5">
    <location>
        <begin position="153"/>
        <end position="174"/>
    </location>
</feature>
<keyword evidence="8" id="KW-1185">Reference proteome</keyword>
<proteinExistence type="predicted"/>
<dbReference type="STRING" id="1051891.A0A0C3KP13"/>
<dbReference type="Pfam" id="PF00892">
    <property type="entry name" value="EamA"/>
    <property type="match status" value="2"/>
</dbReference>
<evidence type="ECO:0000313" key="7">
    <source>
        <dbReference type="EMBL" id="KIO23133.1"/>
    </source>
</evidence>
<comment type="subcellular location">
    <subcellularLocation>
        <location evidence="1">Membrane</location>
        <topology evidence="1">Multi-pass membrane protein</topology>
    </subcellularLocation>
</comment>
<dbReference type="InterPro" id="IPR000620">
    <property type="entry name" value="EamA_dom"/>
</dbReference>
<dbReference type="PANTHER" id="PTHR22911:SF6">
    <property type="entry name" value="SOLUTE CARRIER FAMILY 35 MEMBER G1"/>
    <property type="match status" value="1"/>
</dbReference>
<evidence type="ECO:0000259" key="6">
    <source>
        <dbReference type="Pfam" id="PF00892"/>
    </source>
</evidence>
<dbReference type="OrthoDB" id="306876at2759"/>
<dbReference type="GO" id="GO:0016020">
    <property type="term" value="C:membrane"/>
    <property type="evidence" value="ECO:0007669"/>
    <property type="project" value="UniProtKB-SubCell"/>
</dbReference>
<evidence type="ECO:0000256" key="5">
    <source>
        <dbReference type="SAM" id="Phobius"/>
    </source>
</evidence>
<dbReference type="AlphaFoldDB" id="A0A0C3KP13"/>
<name>A0A0C3KP13_9AGAM</name>
<evidence type="ECO:0000256" key="4">
    <source>
        <dbReference type="ARBA" id="ARBA00023136"/>
    </source>
</evidence>
<feature type="domain" description="EamA" evidence="6">
    <location>
        <begin position="14"/>
        <end position="91"/>
    </location>
</feature>
<feature type="transmembrane region" description="Helical" evidence="5">
    <location>
        <begin position="194"/>
        <end position="213"/>
    </location>
</feature>
<feature type="transmembrane region" description="Helical" evidence="5">
    <location>
        <begin position="121"/>
        <end position="141"/>
    </location>
</feature>
<evidence type="ECO:0000313" key="8">
    <source>
        <dbReference type="Proteomes" id="UP000054248"/>
    </source>
</evidence>
<feature type="transmembrane region" description="Helical" evidence="5">
    <location>
        <begin position="21"/>
        <end position="39"/>
    </location>
</feature>
<feature type="domain" description="EamA" evidence="6">
    <location>
        <begin position="123"/>
        <end position="264"/>
    </location>
</feature>
<feature type="transmembrane region" description="Helical" evidence="5">
    <location>
        <begin position="51"/>
        <end position="68"/>
    </location>
</feature>
<protein>
    <recommendedName>
        <fullName evidence="6">EamA domain-containing protein</fullName>
    </recommendedName>
</protein>
<keyword evidence="4 5" id="KW-0472">Membrane</keyword>